<keyword evidence="1" id="KW-1133">Transmembrane helix</keyword>
<organism evidence="2 3">
    <name type="scientific">Lentithecium fluviatile CBS 122367</name>
    <dbReference type="NCBI Taxonomy" id="1168545"/>
    <lineage>
        <taxon>Eukaryota</taxon>
        <taxon>Fungi</taxon>
        <taxon>Dikarya</taxon>
        <taxon>Ascomycota</taxon>
        <taxon>Pezizomycotina</taxon>
        <taxon>Dothideomycetes</taxon>
        <taxon>Pleosporomycetidae</taxon>
        <taxon>Pleosporales</taxon>
        <taxon>Massarineae</taxon>
        <taxon>Lentitheciaceae</taxon>
        <taxon>Lentithecium</taxon>
    </lineage>
</organism>
<keyword evidence="1" id="KW-0812">Transmembrane</keyword>
<dbReference type="Proteomes" id="UP000799291">
    <property type="component" value="Unassembled WGS sequence"/>
</dbReference>
<dbReference type="EMBL" id="MU005599">
    <property type="protein sequence ID" value="KAF2680042.1"/>
    <property type="molecule type" value="Genomic_DNA"/>
</dbReference>
<reference evidence="2" key="1">
    <citation type="journal article" date="2020" name="Stud. Mycol.">
        <title>101 Dothideomycetes genomes: a test case for predicting lifestyles and emergence of pathogens.</title>
        <authorList>
            <person name="Haridas S."/>
            <person name="Albert R."/>
            <person name="Binder M."/>
            <person name="Bloem J."/>
            <person name="Labutti K."/>
            <person name="Salamov A."/>
            <person name="Andreopoulos B."/>
            <person name="Baker S."/>
            <person name="Barry K."/>
            <person name="Bills G."/>
            <person name="Bluhm B."/>
            <person name="Cannon C."/>
            <person name="Castanera R."/>
            <person name="Culley D."/>
            <person name="Daum C."/>
            <person name="Ezra D."/>
            <person name="Gonzalez J."/>
            <person name="Henrissat B."/>
            <person name="Kuo A."/>
            <person name="Liang C."/>
            <person name="Lipzen A."/>
            <person name="Lutzoni F."/>
            <person name="Magnuson J."/>
            <person name="Mondo S."/>
            <person name="Nolan M."/>
            <person name="Ohm R."/>
            <person name="Pangilinan J."/>
            <person name="Park H.-J."/>
            <person name="Ramirez L."/>
            <person name="Alfaro M."/>
            <person name="Sun H."/>
            <person name="Tritt A."/>
            <person name="Yoshinaga Y."/>
            <person name="Zwiers L.-H."/>
            <person name="Turgeon B."/>
            <person name="Goodwin S."/>
            <person name="Spatafora J."/>
            <person name="Crous P."/>
            <person name="Grigoriev I."/>
        </authorList>
    </citation>
    <scope>NUCLEOTIDE SEQUENCE</scope>
    <source>
        <strain evidence="2">CBS 122367</strain>
    </source>
</reference>
<accession>A0A6G1IP95</accession>
<proteinExistence type="predicted"/>
<evidence type="ECO:0000313" key="2">
    <source>
        <dbReference type="EMBL" id="KAF2680042.1"/>
    </source>
</evidence>
<keyword evidence="3" id="KW-1185">Reference proteome</keyword>
<evidence type="ECO:0000313" key="3">
    <source>
        <dbReference type="Proteomes" id="UP000799291"/>
    </source>
</evidence>
<protein>
    <submittedName>
        <fullName evidence="2">Uncharacterized protein</fullName>
    </submittedName>
</protein>
<name>A0A6G1IP95_9PLEO</name>
<evidence type="ECO:0000256" key="1">
    <source>
        <dbReference type="SAM" id="Phobius"/>
    </source>
</evidence>
<keyword evidence="1" id="KW-0472">Membrane</keyword>
<feature type="transmembrane region" description="Helical" evidence="1">
    <location>
        <begin position="12"/>
        <end position="31"/>
    </location>
</feature>
<dbReference type="OrthoDB" id="5227693at2759"/>
<gene>
    <name evidence="2" type="ORF">K458DRAFT_407617</name>
</gene>
<sequence length="628" mass="71772">MGDGGVEVNVAIVALIVSLIALVVTLNQLLLQLFNSADGYRRCAESVIDVWHVKRHRVWKWSEFRFETQYVTPQIVLASWTEVQENNEEFGEIYLINSPNLGDKACKELDSTVHQDYGLRRRKDGELQLKYSSGPVSSNVPRKDTEKAGALVGQRRRTRAPTRIRTESDPLVSWLRLLRELHQLSHSYWPDDCPTCEVPTWDKNDTGVIRSEFDISRHHEINEPPNHARTDIAVIYRTWTWDFMPPDMALDPEIGKMQADGNGFSLTATDVRGLGIVLRFTAAGSHDRYPRIIPSCAADKLLLGIVPGDPVLVGKDFPMMESNGTVRDVASPGGILSNIGFPEERRDEVRHHSNPEVNNDVITLLLPFLPLKGSTMTSYCFPGWHSEPGIRNVHCYWEGRIALHRRLSKRRVSKTIGPKLTEELESVLVRFDFLEKRHGDDWYARWNWTPSIRNRQDWQTKLGAISDAREIFDWTTEWLVRCNYHLALEDGITTYAHLVAAHANMADYAVEEAKAFMKDYPHDRSQQAFRDFYRFTADHGYFVVITLYEVASRYVDHLHHPDHGVAAYLKGKGIALSDDEVEAAWWVMQLRGITWNFSTWHPDGVVSQVLGQPVPSSFYGNKSPVWIT</sequence>
<dbReference type="AlphaFoldDB" id="A0A6G1IP95"/>